<feature type="non-terminal residue" evidence="2">
    <location>
        <position position="1"/>
    </location>
</feature>
<dbReference type="EMBL" id="UINC01193065">
    <property type="protein sequence ID" value="SVE08494.1"/>
    <property type="molecule type" value="Genomic_DNA"/>
</dbReference>
<keyword evidence="1" id="KW-0812">Transmembrane</keyword>
<reference evidence="2" key="1">
    <citation type="submission" date="2018-05" db="EMBL/GenBank/DDBJ databases">
        <authorList>
            <person name="Lanie J.A."/>
            <person name="Ng W.-L."/>
            <person name="Kazmierczak K.M."/>
            <person name="Andrzejewski T.M."/>
            <person name="Davidsen T.M."/>
            <person name="Wayne K.J."/>
            <person name="Tettelin H."/>
            <person name="Glass J.I."/>
            <person name="Rusch D."/>
            <person name="Podicherti R."/>
            <person name="Tsui H.-C.T."/>
            <person name="Winkler M.E."/>
        </authorList>
    </citation>
    <scope>NUCLEOTIDE SEQUENCE</scope>
</reference>
<feature type="transmembrane region" description="Helical" evidence="1">
    <location>
        <begin position="12"/>
        <end position="30"/>
    </location>
</feature>
<keyword evidence="1" id="KW-0472">Membrane</keyword>
<proteinExistence type="predicted"/>
<evidence type="ECO:0000256" key="1">
    <source>
        <dbReference type="SAM" id="Phobius"/>
    </source>
</evidence>
<name>A0A383ALE0_9ZZZZ</name>
<organism evidence="2">
    <name type="scientific">marine metagenome</name>
    <dbReference type="NCBI Taxonomy" id="408172"/>
    <lineage>
        <taxon>unclassified sequences</taxon>
        <taxon>metagenomes</taxon>
        <taxon>ecological metagenomes</taxon>
    </lineage>
</organism>
<keyword evidence="1" id="KW-1133">Transmembrane helix</keyword>
<dbReference type="AlphaFoldDB" id="A0A383ALE0"/>
<accession>A0A383ALE0</accession>
<protein>
    <submittedName>
        <fullName evidence="2">Uncharacterized protein</fullName>
    </submittedName>
</protein>
<gene>
    <name evidence="2" type="ORF">METZ01_LOCUS461348</name>
</gene>
<sequence>LLPYRLNLLKLINDFFSIVTVCFAFALTTIPSNNLPRIDNEPLKGLFFSPLIGDFVDFFTEMPIFLANNITSYFVVYSNHFFSTRLFLSKFWQYSFVLV</sequence>
<evidence type="ECO:0000313" key="2">
    <source>
        <dbReference type="EMBL" id="SVE08494.1"/>
    </source>
</evidence>